<proteinExistence type="predicted"/>
<dbReference type="PANTHER" id="PTHR43559">
    <property type="entry name" value="HYDROLASE YCAC-RELATED"/>
    <property type="match status" value="1"/>
</dbReference>
<accession>A0ABX1NKS4</accession>
<keyword evidence="3" id="KW-1185">Reference proteome</keyword>
<feature type="domain" description="Isochorismatase-like" evidence="1">
    <location>
        <begin position="19"/>
        <end position="169"/>
    </location>
</feature>
<sequence length="213" mass="22990">MAAMSMSSTDKGLLTPDNCAVVFIDVQPQMLGGVLSSGSGELLDNVVLLAKAAKAFRVPVILTTVDFPGLGGDLVPELVELFPGQERIARTSMNAWDDPRFVAAVRRCGCRNFVVAGLWSETALVFAVLQMLEEGFGMYVVEDASGGTSRRAHDAAIRRVEQAGAVSLTALQFLLELQRDWSRQAHRAEAMAIMKEHCPARIDHCSKDPGSLS</sequence>
<reference evidence="2 3" key="1">
    <citation type="submission" date="2019-12" db="EMBL/GenBank/DDBJ databases">
        <title>Comparative genomics gives insights into the taxonomy of the Azoarcus-Aromatoleum group and reveals separate origins of nif in the plant-associated Azoarcus and non-plant-associated Aromatoleum sub-groups.</title>
        <authorList>
            <person name="Lafos M."/>
            <person name="Maluk M."/>
            <person name="Batista M."/>
            <person name="Junghare M."/>
            <person name="Carmona M."/>
            <person name="Faoro H."/>
            <person name="Cruz L.M."/>
            <person name="Battistoni F."/>
            <person name="De Souza E."/>
            <person name="Pedrosa F."/>
            <person name="Chen W.-M."/>
            <person name="Poole P.S."/>
            <person name="Dixon R.A."/>
            <person name="James E.K."/>
        </authorList>
    </citation>
    <scope>NUCLEOTIDE SEQUENCE [LARGE SCALE GENOMIC DNA]</scope>
    <source>
        <strain evidence="2 3">T</strain>
    </source>
</reference>
<comment type="caution">
    <text evidence="2">The sequence shown here is derived from an EMBL/GenBank/DDBJ whole genome shotgun (WGS) entry which is preliminary data.</text>
</comment>
<dbReference type="PANTHER" id="PTHR43559:SF1">
    <property type="entry name" value="HYDROLASE"/>
    <property type="match status" value="1"/>
</dbReference>
<dbReference type="InterPro" id="IPR053152">
    <property type="entry name" value="Hydrolase_YcaC-like"/>
</dbReference>
<protein>
    <submittedName>
        <fullName evidence="2">Isochorismatase family protein</fullName>
    </submittedName>
</protein>
<evidence type="ECO:0000259" key="1">
    <source>
        <dbReference type="Pfam" id="PF00857"/>
    </source>
</evidence>
<dbReference type="InterPro" id="IPR036380">
    <property type="entry name" value="Isochorismatase-like_sf"/>
</dbReference>
<organism evidence="2 3">
    <name type="scientific">Aromatoleum toluolicum</name>
    <dbReference type="NCBI Taxonomy" id="90060"/>
    <lineage>
        <taxon>Bacteria</taxon>
        <taxon>Pseudomonadati</taxon>
        <taxon>Pseudomonadota</taxon>
        <taxon>Betaproteobacteria</taxon>
        <taxon>Rhodocyclales</taxon>
        <taxon>Rhodocyclaceae</taxon>
        <taxon>Aromatoleum</taxon>
    </lineage>
</organism>
<evidence type="ECO:0000313" key="2">
    <source>
        <dbReference type="EMBL" id="NMF99924.1"/>
    </source>
</evidence>
<dbReference type="Pfam" id="PF00857">
    <property type="entry name" value="Isochorismatase"/>
    <property type="match status" value="1"/>
</dbReference>
<dbReference type="SUPFAM" id="SSF52499">
    <property type="entry name" value="Isochorismatase-like hydrolases"/>
    <property type="match status" value="1"/>
</dbReference>
<dbReference type="Gene3D" id="3.40.50.850">
    <property type="entry name" value="Isochorismatase-like"/>
    <property type="match status" value="1"/>
</dbReference>
<dbReference type="Proteomes" id="UP000634522">
    <property type="component" value="Unassembled WGS sequence"/>
</dbReference>
<gene>
    <name evidence="2" type="ORF">GPA27_21350</name>
</gene>
<dbReference type="EMBL" id="WTVS01000057">
    <property type="protein sequence ID" value="NMF99924.1"/>
    <property type="molecule type" value="Genomic_DNA"/>
</dbReference>
<dbReference type="InterPro" id="IPR000868">
    <property type="entry name" value="Isochorismatase-like_dom"/>
</dbReference>
<name>A0ABX1NKS4_9RHOO</name>
<evidence type="ECO:0000313" key="3">
    <source>
        <dbReference type="Proteomes" id="UP000634522"/>
    </source>
</evidence>